<dbReference type="InterPro" id="IPR000120">
    <property type="entry name" value="Amidase"/>
</dbReference>
<dbReference type="InterPro" id="IPR006311">
    <property type="entry name" value="TAT_signal"/>
</dbReference>
<feature type="domain" description="Amidase" evidence="2">
    <location>
        <begin position="103"/>
        <end position="392"/>
    </location>
</feature>
<accession>A0A6J7K084</accession>
<evidence type="ECO:0000256" key="1">
    <source>
        <dbReference type="SAM" id="MobiDB-lite"/>
    </source>
</evidence>
<dbReference type="InterPro" id="IPR023631">
    <property type="entry name" value="Amidase_dom"/>
</dbReference>
<protein>
    <submittedName>
        <fullName evidence="3">Unannotated protein</fullName>
    </submittedName>
</protein>
<sequence>MDVAGIAGSAVTERPVTEGPPIGGPSDEGLDRRAFIQRLAAVSALAAGVGAGVAAGPAPASPRTRPVVDVYLDETPDPSLDPIDLTLAQAALLLRRGSLTPVELVERYLARIAEFDGTYQAWNAVLGEAALRRARRLERASPRNALFGIPIAVKDNYYTNGVRTTANSFIYQDFVPTFDATVVTRLQRAGGIVLGKTQMGPLATTRATTPDGIITTVNAWTPQDPAVYPGGSSTGSATAVAGRMATSSIGTQTGGSITYPALAQGLTGLKPTMGRCSLFGVIPLTYTRDHPGPIARDVKDAAIMLQSMAGPDVNDARTLGLPGVPDLVVAATPVRRGTKVVCRWPTRLGVFPDYLSGTSPLAERRRAMLDTMSGLGIRIVTVEPPEGWSVLSGYAFNSARLPERSEAFLEYLRSDLKLFGVSLTTWMQGLFLGGDEYVRGQRSRLLLAELAFERVFDRCDVVLQGTADAFDIIGFPLIAFPIGLARDDEAGADLPVGAMIGGQPYAEDRLCAVVAAYQAVTDAHRLRPPDPAAVRPRLSPAEPLRFTLDDVERLGA</sequence>
<dbReference type="GO" id="GO:0003824">
    <property type="term" value="F:catalytic activity"/>
    <property type="evidence" value="ECO:0007669"/>
    <property type="project" value="InterPro"/>
</dbReference>
<name>A0A6J7K084_9ZZZZ</name>
<gene>
    <name evidence="3" type="ORF">UFOPK3772_01420</name>
</gene>
<reference evidence="3" key="1">
    <citation type="submission" date="2020-05" db="EMBL/GenBank/DDBJ databases">
        <authorList>
            <person name="Chiriac C."/>
            <person name="Salcher M."/>
            <person name="Ghai R."/>
            <person name="Kavagutti S V."/>
        </authorList>
    </citation>
    <scope>NUCLEOTIDE SEQUENCE</scope>
</reference>
<feature type="region of interest" description="Disordered" evidence="1">
    <location>
        <begin position="1"/>
        <end position="29"/>
    </location>
</feature>
<dbReference type="AlphaFoldDB" id="A0A6J7K084"/>
<evidence type="ECO:0000259" key="2">
    <source>
        <dbReference type="Pfam" id="PF01425"/>
    </source>
</evidence>
<proteinExistence type="predicted"/>
<dbReference type="SUPFAM" id="SSF75304">
    <property type="entry name" value="Amidase signature (AS) enzymes"/>
    <property type="match status" value="1"/>
</dbReference>
<dbReference type="Gene3D" id="3.90.1300.10">
    <property type="entry name" value="Amidase signature (AS) domain"/>
    <property type="match status" value="1"/>
</dbReference>
<dbReference type="PROSITE" id="PS51318">
    <property type="entry name" value="TAT"/>
    <property type="match status" value="1"/>
</dbReference>
<evidence type="ECO:0000313" key="3">
    <source>
        <dbReference type="EMBL" id="CAB4949096.1"/>
    </source>
</evidence>
<organism evidence="3">
    <name type="scientific">freshwater metagenome</name>
    <dbReference type="NCBI Taxonomy" id="449393"/>
    <lineage>
        <taxon>unclassified sequences</taxon>
        <taxon>metagenomes</taxon>
        <taxon>ecological metagenomes</taxon>
    </lineage>
</organism>
<dbReference type="PANTHER" id="PTHR11895:SF176">
    <property type="entry name" value="AMIDASE AMID-RELATED"/>
    <property type="match status" value="1"/>
</dbReference>
<dbReference type="InterPro" id="IPR036928">
    <property type="entry name" value="AS_sf"/>
</dbReference>
<dbReference type="Pfam" id="PF01425">
    <property type="entry name" value="Amidase"/>
    <property type="match status" value="1"/>
</dbReference>
<dbReference type="PANTHER" id="PTHR11895">
    <property type="entry name" value="TRANSAMIDASE"/>
    <property type="match status" value="1"/>
</dbReference>
<dbReference type="EMBL" id="CAFBNE010000039">
    <property type="protein sequence ID" value="CAB4949096.1"/>
    <property type="molecule type" value="Genomic_DNA"/>
</dbReference>